<organism evidence="2 3">
    <name type="scientific">Pelomonas aquatica</name>
    <dbReference type="NCBI Taxonomy" id="431058"/>
    <lineage>
        <taxon>Bacteria</taxon>
        <taxon>Pseudomonadati</taxon>
        <taxon>Pseudomonadota</taxon>
        <taxon>Betaproteobacteria</taxon>
        <taxon>Burkholderiales</taxon>
        <taxon>Sphaerotilaceae</taxon>
        <taxon>Roseateles</taxon>
    </lineage>
</organism>
<comment type="caution">
    <text evidence="2">The sequence shown here is derived from an EMBL/GenBank/DDBJ whole genome shotgun (WGS) entry which is preliminary data.</text>
</comment>
<dbReference type="SUPFAM" id="SSF46785">
    <property type="entry name" value="Winged helix' DNA-binding domain"/>
    <property type="match status" value="1"/>
</dbReference>
<dbReference type="EMBL" id="SGUG01000014">
    <property type="protein sequence ID" value="MDG0863099.1"/>
    <property type="molecule type" value="Genomic_DNA"/>
</dbReference>
<dbReference type="Gene3D" id="1.10.10.10">
    <property type="entry name" value="Winged helix-like DNA-binding domain superfamily/Winged helix DNA-binding domain"/>
    <property type="match status" value="1"/>
</dbReference>
<protein>
    <submittedName>
        <fullName evidence="2">MarR family transcriptional regulator</fullName>
    </submittedName>
</protein>
<dbReference type="GO" id="GO:0003700">
    <property type="term" value="F:DNA-binding transcription factor activity"/>
    <property type="evidence" value="ECO:0007669"/>
    <property type="project" value="InterPro"/>
</dbReference>
<dbReference type="InterPro" id="IPR036388">
    <property type="entry name" value="WH-like_DNA-bd_sf"/>
</dbReference>
<dbReference type="PANTHER" id="PTHR33164">
    <property type="entry name" value="TRANSCRIPTIONAL REGULATOR, MARR FAMILY"/>
    <property type="match status" value="1"/>
</dbReference>
<dbReference type="PROSITE" id="PS50995">
    <property type="entry name" value="HTH_MARR_2"/>
    <property type="match status" value="1"/>
</dbReference>
<evidence type="ECO:0000259" key="1">
    <source>
        <dbReference type="PROSITE" id="PS50995"/>
    </source>
</evidence>
<dbReference type="InterPro" id="IPR036390">
    <property type="entry name" value="WH_DNA-bd_sf"/>
</dbReference>
<proteinExistence type="predicted"/>
<dbReference type="PRINTS" id="PR00598">
    <property type="entry name" value="HTHMARR"/>
</dbReference>
<evidence type="ECO:0000313" key="2">
    <source>
        <dbReference type="EMBL" id="MDG0863099.1"/>
    </source>
</evidence>
<feature type="domain" description="HTH marR-type" evidence="1">
    <location>
        <begin position="9"/>
        <end position="148"/>
    </location>
</feature>
<gene>
    <name evidence="2" type="ORF">EXJ73_11540</name>
</gene>
<dbReference type="SMART" id="SM00347">
    <property type="entry name" value="HTH_MARR"/>
    <property type="match status" value="1"/>
</dbReference>
<dbReference type="InterPro" id="IPR000835">
    <property type="entry name" value="HTH_MarR-typ"/>
</dbReference>
<dbReference type="RefSeq" id="WP_268153320.1">
    <property type="nucleotide sequence ID" value="NZ_JAPPUW010000020.1"/>
</dbReference>
<evidence type="ECO:0000313" key="3">
    <source>
        <dbReference type="Proteomes" id="UP001152766"/>
    </source>
</evidence>
<sequence length="163" mass="17553">MPPRRPAPPPELSEPAIRVMRRFRLVFNTVKTHFQQVEKLAGIGGAQLWALSLIDAQPGLGTSELARAMDVHQSTASNLVRTLVARGFVQADKGGQDRRAVQLTLRPEARAVLDKAPMPLSGVLPQALASLDADTLARLDEDLAQLIAVLDGDVRAAKIPLGQ</sequence>
<keyword evidence="3" id="KW-1185">Reference proteome</keyword>
<dbReference type="Pfam" id="PF01047">
    <property type="entry name" value="MarR"/>
    <property type="match status" value="1"/>
</dbReference>
<dbReference type="InterPro" id="IPR039422">
    <property type="entry name" value="MarR/SlyA-like"/>
</dbReference>
<dbReference type="GO" id="GO:0006950">
    <property type="term" value="P:response to stress"/>
    <property type="evidence" value="ECO:0007669"/>
    <property type="project" value="TreeGrafter"/>
</dbReference>
<dbReference type="Proteomes" id="UP001152766">
    <property type="component" value="Unassembled WGS sequence"/>
</dbReference>
<dbReference type="AlphaFoldDB" id="A0A9X4R5D0"/>
<reference evidence="2" key="1">
    <citation type="submission" date="2019-02" db="EMBL/GenBank/DDBJ databases">
        <title>Draft genome of the type strain Pelomonas aquatica CCUG 52575T.</title>
        <authorList>
            <person name="Gomila M."/>
            <person name="Lalucat J."/>
        </authorList>
    </citation>
    <scope>NUCLEOTIDE SEQUENCE</scope>
    <source>
        <strain evidence="2">CCUG 52575</strain>
    </source>
</reference>
<dbReference type="PANTHER" id="PTHR33164:SF43">
    <property type="entry name" value="HTH-TYPE TRANSCRIPTIONAL REPRESSOR YETL"/>
    <property type="match status" value="1"/>
</dbReference>
<accession>A0A9X4R5D0</accession>
<name>A0A9X4R5D0_9BURK</name>